<dbReference type="PANTHER" id="PTHR22702">
    <property type="entry name" value="PROTEASE-ASSOCIATED DOMAIN-CONTAINING PROTEIN"/>
    <property type="match status" value="1"/>
</dbReference>
<keyword evidence="4" id="KW-0677">Repeat</keyword>
<feature type="signal peptide" evidence="10">
    <location>
        <begin position="1"/>
        <end position="19"/>
    </location>
</feature>
<dbReference type="PANTHER" id="PTHR22702:SF1">
    <property type="entry name" value="PROTEASE-ASSOCIATED DOMAIN-CONTAINING PROTEIN 1"/>
    <property type="match status" value="1"/>
</dbReference>
<dbReference type="GO" id="GO:0012505">
    <property type="term" value="C:endomembrane system"/>
    <property type="evidence" value="ECO:0007669"/>
    <property type="project" value="UniProtKB-SubCell"/>
</dbReference>
<keyword evidence="14" id="KW-1185">Reference proteome</keyword>
<feature type="chain" id="PRO_5043639269" description="PA domain-containing protein" evidence="10">
    <location>
        <begin position="20"/>
        <end position="447"/>
    </location>
</feature>
<name>A0AAU9K6F5_9CILI</name>
<dbReference type="Proteomes" id="UP001162131">
    <property type="component" value="Unassembled WGS sequence"/>
</dbReference>
<evidence type="ECO:0000256" key="2">
    <source>
        <dbReference type="ARBA" id="ARBA00022692"/>
    </source>
</evidence>
<evidence type="ECO:0000256" key="3">
    <source>
        <dbReference type="ARBA" id="ARBA00022729"/>
    </source>
</evidence>
<comment type="caution">
    <text evidence="13">The sequence shown here is derived from an EMBL/GenBank/DDBJ whole genome shotgun (WGS) entry which is preliminary data.</text>
</comment>
<comment type="subcellular location">
    <subcellularLocation>
        <location evidence="8">Endomembrane system</location>
        <topology evidence="8">Single-pass membrane protein</topology>
    </subcellularLocation>
    <subcellularLocation>
        <location evidence="1">Membrane</location>
        <topology evidence="1">Single-pass type I membrane protein</topology>
    </subcellularLocation>
</comment>
<dbReference type="EMBL" id="CAJZBQ010000056">
    <property type="protein sequence ID" value="CAG9333504.1"/>
    <property type="molecule type" value="Genomic_DNA"/>
</dbReference>
<feature type="transmembrane region" description="Helical" evidence="9">
    <location>
        <begin position="400"/>
        <end position="421"/>
    </location>
</feature>
<evidence type="ECO:0000256" key="10">
    <source>
        <dbReference type="SAM" id="SignalP"/>
    </source>
</evidence>
<evidence type="ECO:0000259" key="11">
    <source>
        <dbReference type="Pfam" id="PF02225"/>
    </source>
</evidence>
<feature type="domain" description="Vacuolar sorting receptor thioredoxin-like" evidence="12">
    <location>
        <begin position="180"/>
        <end position="373"/>
    </location>
</feature>
<keyword evidence="2 9" id="KW-0812">Transmembrane</keyword>
<evidence type="ECO:0000256" key="5">
    <source>
        <dbReference type="ARBA" id="ARBA00022989"/>
    </source>
</evidence>
<evidence type="ECO:0000313" key="14">
    <source>
        <dbReference type="Proteomes" id="UP001162131"/>
    </source>
</evidence>
<accession>A0AAU9K6F5</accession>
<dbReference type="GO" id="GO:0016020">
    <property type="term" value="C:membrane"/>
    <property type="evidence" value="ECO:0007669"/>
    <property type="project" value="UniProtKB-SubCell"/>
</dbReference>
<keyword evidence="6 9" id="KW-0472">Membrane</keyword>
<dbReference type="Pfam" id="PF02225">
    <property type="entry name" value="PA"/>
    <property type="match status" value="1"/>
</dbReference>
<proteinExistence type="predicted"/>
<evidence type="ECO:0000256" key="7">
    <source>
        <dbReference type="ARBA" id="ARBA00023180"/>
    </source>
</evidence>
<evidence type="ECO:0000313" key="13">
    <source>
        <dbReference type="EMBL" id="CAG9333504.1"/>
    </source>
</evidence>
<keyword evidence="5 9" id="KW-1133">Transmembrane helix</keyword>
<dbReference type="Pfam" id="PF25011">
    <property type="entry name" value="VSR_TRX"/>
    <property type="match status" value="1"/>
</dbReference>
<dbReference type="InterPro" id="IPR003137">
    <property type="entry name" value="PA_domain"/>
</dbReference>
<evidence type="ECO:0008006" key="15">
    <source>
        <dbReference type="Google" id="ProtNLM"/>
    </source>
</evidence>
<feature type="domain" description="PA" evidence="11">
    <location>
        <begin position="87"/>
        <end position="150"/>
    </location>
</feature>
<keyword evidence="3 10" id="KW-0732">Signal</keyword>
<dbReference type="InterPro" id="IPR056858">
    <property type="entry name" value="VSR_TRX"/>
</dbReference>
<evidence type="ECO:0000256" key="8">
    <source>
        <dbReference type="ARBA" id="ARBA00037847"/>
    </source>
</evidence>
<keyword evidence="7" id="KW-0325">Glycoprotein</keyword>
<evidence type="ECO:0000256" key="9">
    <source>
        <dbReference type="SAM" id="Phobius"/>
    </source>
</evidence>
<evidence type="ECO:0000259" key="12">
    <source>
        <dbReference type="Pfam" id="PF25011"/>
    </source>
</evidence>
<dbReference type="Gene3D" id="3.50.30.30">
    <property type="match status" value="1"/>
</dbReference>
<protein>
    <recommendedName>
        <fullName evidence="15">PA domain-containing protein</fullName>
    </recommendedName>
</protein>
<evidence type="ECO:0000256" key="6">
    <source>
        <dbReference type="ARBA" id="ARBA00023136"/>
    </source>
</evidence>
<evidence type="ECO:0000256" key="4">
    <source>
        <dbReference type="ARBA" id="ARBA00022737"/>
    </source>
</evidence>
<gene>
    <name evidence="13" type="ORF">BSTOLATCC_MIC58315</name>
</gene>
<sequence length="447" mass="51802">MSKIIFSALFSLIYTKIFIYSPEELKSEIENRYSNHGVKFKQAGLTNLPIGSIMNGKVIYYPYINGTCSFNYSLISNYDIEASNAYFLLVDSSECSIAVQARNAHSAGAAALIISDESIEQSDYAVSIENESKINKEIPIYIISGDDGNLIKKYTNDSSYEVILSLTFEKIEPIVNRKINYTIWMSSGDLQFSRFIYEFYDTAIKLSEKQASFVPHYAHFSCYKCKYRGYQEPHPDCLSGGRYCARDPDFSGPFTGRDVVTEDLRQICIFRLYKDYKLWYRYMKKRYEMCPNDFSDKCSDALMSAVNLNRKNITKCMEDSFDKNRPMIDDNFLLSKEKLEWGKLDLIYFPALIVNNITYRGDWDILGIKNALCEGFNEESKPDLCLIPEKEISEKYVIEGWMALAITVIVISIIIFFLIVYRLWVRREAKSQVNYHISSYFMIKNDH</sequence>
<reference evidence="13" key="1">
    <citation type="submission" date="2021-09" db="EMBL/GenBank/DDBJ databases">
        <authorList>
            <consortium name="AG Swart"/>
            <person name="Singh M."/>
            <person name="Singh A."/>
            <person name="Seah K."/>
            <person name="Emmerich C."/>
        </authorList>
    </citation>
    <scope>NUCLEOTIDE SEQUENCE</scope>
    <source>
        <strain evidence="13">ATCC30299</strain>
    </source>
</reference>
<organism evidence="13 14">
    <name type="scientific">Blepharisma stoltei</name>
    <dbReference type="NCBI Taxonomy" id="1481888"/>
    <lineage>
        <taxon>Eukaryota</taxon>
        <taxon>Sar</taxon>
        <taxon>Alveolata</taxon>
        <taxon>Ciliophora</taxon>
        <taxon>Postciliodesmatophora</taxon>
        <taxon>Heterotrichea</taxon>
        <taxon>Heterotrichida</taxon>
        <taxon>Blepharismidae</taxon>
        <taxon>Blepharisma</taxon>
    </lineage>
</organism>
<evidence type="ECO:0000256" key="1">
    <source>
        <dbReference type="ARBA" id="ARBA00004479"/>
    </source>
</evidence>
<dbReference type="AlphaFoldDB" id="A0AAU9K6F5"/>